<protein>
    <recommendedName>
        <fullName evidence="8">Rhodopsin domain-containing protein</fullName>
    </recommendedName>
</protein>
<dbReference type="GO" id="GO:0016020">
    <property type="term" value="C:membrane"/>
    <property type="evidence" value="ECO:0007669"/>
    <property type="project" value="UniProtKB-SubCell"/>
</dbReference>
<evidence type="ECO:0000256" key="2">
    <source>
        <dbReference type="ARBA" id="ARBA00022692"/>
    </source>
</evidence>
<feature type="transmembrane region" description="Helical" evidence="7">
    <location>
        <begin position="126"/>
        <end position="147"/>
    </location>
</feature>
<proteinExistence type="inferred from homology"/>
<keyword evidence="4 7" id="KW-0472">Membrane</keyword>
<evidence type="ECO:0000256" key="1">
    <source>
        <dbReference type="ARBA" id="ARBA00004141"/>
    </source>
</evidence>
<reference evidence="9" key="1">
    <citation type="journal article" date="2023" name="Mol. Phylogenet. Evol.">
        <title>Genome-scale phylogeny and comparative genomics of the fungal order Sordariales.</title>
        <authorList>
            <person name="Hensen N."/>
            <person name="Bonometti L."/>
            <person name="Westerberg I."/>
            <person name="Brannstrom I.O."/>
            <person name="Guillou S."/>
            <person name="Cros-Aarteil S."/>
            <person name="Calhoun S."/>
            <person name="Haridas S."/>
            <person name="Kuo A."/>
            <person name="Mondo S."/>
            <person name="Pangilinan J."/>
            <person name="Riley R."/>
            <person name="LaButti K."/>
            <person name="Andreopoulos B."/>
            <person name="Lipzen A."/>
            <person name="Chen C."/>
            <person name="Yan M."/>
            <person name="Daum C."/>
            <person name="Ng V."/>
            <person name="Clum A."/>
            <person name="Steindorff A."/>
            <person name="Ohm R.A."/>
            <person name="Martin F."/>
            <person name="Silar P."/>
            <person name="Natvig D.O."/>
            <person name="Lalanne C."/>
            <person name="Gautier V."/>
            <person name="Ament-Velasquez S.L."/>
            <person name="Kruys A."/>
            <person name="Hutchinson M.I."/>
            <person name="Powell A.J."/>
            <person name="Barry K."/>
            <person name="Miller A.N."/>
            <person name="Grigoriev I.V."/>
            <person name="Debuchy R."/>
            <person name="Gladieux P."/>
            <person name="Hiltunen Thoren M."/>
            <person name="Johannesson H."/>
        </authorList>
    </citation>
    <scope>NUCLEOTIDE SEQUENCE</scope>
    <source>
        <strain evidence="9">PSN309</strain>
    </source>
</reference>
<evidence type="ECO:0000256" key="7">
    <source>
        <dbReference type="SAM" id="Phobius"/>
    </source>
</evidence>
<sequence length="392" mass="43089">MDESNFTISDRGPAVLIVDAVGLGLALITAILRGYVRIVLLKAFGGDDWLMMAAMATFAAYCAFSISGVAYGTGQHVYDVPADYYSKAKMWWWCCYLSYSATMFLSKLSIAWFLLRVTINRVHRWIIHSAVIITGVSCAAFFFVSMFQCNPVDFFWTQHRSSPPTGTCIDPQVVVGLAYMFSVFCIISDFTFALLPAWIVSHLNMKRKTKFALIALMGLGCFGSAAVAVRFPYMRHIASDDFLYDTADIAIWSTVEQALAITAGCLATLQPLVKKVAFKLGLASTPMMSGAVSNSGSGFKNLGEISVRRSFTLKRTDGGANFSAMMDKYKNRRSGRQEEEEQGEAVKLKLQPGISEYSAVCFNSTSPLPAANSSQEELRPKAPRASSSREMV</sequence>
<feature type="transmembrane region" description="Helical" evidence="7">
    <location>
        <begin position="90"/>
        <end position="114"/>
    </location>
</feature>
<evidence type="ECO:0000256" key="5">
    <source>
        <dbReference type="ARBA" id="ARBA00038359"/>
    </source>
</evidence>
<feature type="region of interest" description="Disordered" evidence="6">
    <location>
        <begin position="368"/>
        <end position="392"/>
    </location>
</feature>
<dbReference type="InterPro" id="IPR052337">
    <property type="entry name" value="SAT4-like"/>
</dbReference>
<evidence type="ECO:0000313" key="10">
    <source>
        <dbReference type="Proteomes" id="UP001302126"/>
    </source>
</evidence>
<accession>A0AAN6WNF7</accession>
<name>A0AAN6WNF7_9PEZI</name>
<comment type="subcellular location">
    <subcellularLocation>
        <location evidence="1">Membrane</location>
        <topology evidence="1">Multi-pass membrane protein</topology>
    </subcellularLocation>
</comment>
<evidence type="ECO:0000256" key="4">
    <source>
        <dbReference type="ARBA" id="ARBA00023136"/>
    </source>
</evidence>
<dbReference type="PANTHER" id="PTHR33048:SF96">
    <property type="entry name" value="INTEGRAL MEMBRANE PROTEIN"/>
    <property type="match status" value="1"/>
</dbReference>
<organism evidence="9 10">
    <name type="scientific">Podospora australis</name>
    <dbReference type="NCBI Taxonomy" id="1536484"/>
    <lineage>
        <taxon>Eukaryota</taxon>
        <taxon>Fungi</taxon>
        <taxon>Dikarya</taxon>
        <taxon>Ascomycota</taxon>
        <taxon>Pezizomycotina</taxon>
        <taxon>Sordariomycetes</taxon>
        <taxon>Sordariomycetidae</taxon>
        <taxon>Sordariales</taxon>
        <taxon>Podosporaceae</taxon>
        <taxon>Podospora</taxon>
    </lineage>
</organism>
<keyword evidence="2 7" id="KW-0812">Transmembrane</keyword>
<keyword evidence="10" id="KW-1185">Reference proteome</keyword>
<reference evidence="9" key="2">
    <citation type="submission" date="2023-05" db="EMBL/GenBank/DDBJ databases">
        <authorList>
            <consortium name="Lawrence Berkeley National Laboratory"/>
            <person name="Steindorff A."/>
            <person name="Hensen N."/>
            <person name="Bonometti L."/>
            <person name="Westerberg I."/>
            <person name="Brannstrom I.O."/>
            <person name="Guillou S."/>
            <person name="Cros-Aarteil S."/>
            <person name="Calhoun S."/>
            <person name="Haridas S."/>
            <person name="Kuo A."/>
            <person name="Mondo S."/>
            <person name="Pangilinan J."/>
            <person name="Riley R."/>
            <person name="Labutti K."/>
            <person name="Andreopoulos B."/>
            <person name="Lipzen A."/>
            <person name="Chen C."/>
            <person name="Yanf M."/>
            <person name="Daum C."/>
            <person name="Ng V."/>
            <person name="Clum A."/>
            <person name="Ohm R."/>
            <person name="Martin F."/>
            <person name="Silar P."/>
            <person name="Natvig D."/>
            <person name="Lalanne C."/>
            <person name="Gautier V."/>
            <person name="Ament-Velasquez S.L."/>
            <person name="Kruys A."/>
            <person name="Hutchinson M.I."/>
            <person name="Powell A.J."/>
            <person name="Barry K."/>
            <person name="Miller A.N."/>
            <person name="Grigoriev I.V."/>
            <person name="Debuchy R."/>
            <person name="Gladieux P."/>
            <person name="Thoren M.H."/>
            <person name="Johannesson H."/>
        </authorList>
    </citation>
    <scope>NUCLEOTIDE SEQUENCE</scope>
    <source>
        <strain evidence="9">PSN309</strain>
    </source>
</reference>
<keyword evidence="3 7" id="KW-1133">Transmembrane helix</keyword>
<dbReference type="AlphaFoldDB" id="A0AAN6WNF7"/>
<feature type="domain" description="Rhodopsin" evidence="8">
    <location>
        <begin position="32"/>
        <end position="275"/>
    </location>
</feature>
<evidence type="ECO:0000256" key="6">
    <source>
        <dbReference type="SAM" id="MobiDB-lite"/>
    </source>
</evidence>
<dbReference type="PANTHER" id="PTHR33048">
    <property type="entry name" value="PTH11-LIKE INTEGRAL MEMBRANE PROTEIN (AFU_ORTHOLOGUE AFUA_5G11245)"/>
    <property type="match status" value="1"/>
</dbReference>
<comment type="caution">
    <text evidence="9">The sequence shown here is derived from an EMBL/GenBank/DDBJ whole genome shotgun (WGS) entry which is preliminary data.</text>
</comment>
<evidence type="ECO:0000259" key="8">
    <source>
        <dbReference type="Pfam" id="PF20684"/>
    </source>
</evidence>
<evidence type="ECO:0000313" key="9">
    <source>
        <dbReference type="EMBL" id="KAK4183492.1"/>
    </source>
</evidence>
<evidence type="ECO:0000256" key="3">
    <source>
        <dbReference type="ARBA" id="ARBA00022989"/>
    </source>
</evidence>
<feature type="transmembrane region" description="Helical" evidence="7">
    <location>
        <begin position="48"/>
        <end position="70"/>
    </location>
</feature>
<feature type="transmembrane region" description="Helical" evidence="7">
    <location>
        <begin position="177"/>
        <end position="199"/>
    </location>
</feature>
<feature type="transmembrane region" description="Helical" evidence="7">
    <location>
        <begin position="211"/>
        <end position="229"/>
    </location>
</feature>
<comment type="similarity">
    <text evidence="5">Belongs to the SAT4 family.</text>
</comment>
<dbReference type="InterPro" id="IPR049326">
    <property type="entry name" value="Rhodopsin_dom_fungi"/>
</dbReference>
<dbReference type="Pfam" id="PF20684">
    <property type="entry name" value="Fung_rhodopsin"/>
    <property type="match status" value="1"/>
</dbReference>
<dbReference type="EMBL" id="MU864544">
    <property type="protein sequence ID" value="KAK4183492.1"/>
    <property type="molecule type" value="Genomic_DNA"/>
</dbReference>
<dbReference type="Proteomes" id="UP001302126">
    <property type="component" value="Unassembled WGS sequence"/>
</dbReference>
<feature type="transmembrane region" description="Helical" evidence="7">
    <location>
        <begin position="12"/>
        <end position="36"/>
    </location>
</feature>
<gene>
    <name evidence="9" type="ORF">QBC35DRAFT_97819</name>
</gene>